<feature type="compositionally biased region" description="Basic and acidic residues" evidence="1">
    <location>
        <begin position="570"/>
        <end position="585"/>
    </location>
</feature>
<feature type="compositionally biased region" description="Basic and acidic residues" evidence="1">
    <location>
        <begin position="145"/>
        <end position="160"/>
    </location>
</feature>
<feature type="region of interest" description="Disordered" evidence="1">
    <location>
        <begin position="570"/>
        <end position="607"/>
    </location>
</feature>
<feature type="compositionally biased region" description="Low complexity" evidence="1">
    <location>
        <begin position="737"/>
        <end position="746"/>
    </location>
</feature>
<feature type="region of interest" description="Disordered" evidence="1">
    <location>
        <begin position="1"/>
        <end position="82"/>
    </location>
</feature>
<dbReference type="GO" id="GO:0005200">
    <property type="term" value="F:structural constituent of cytoskeleton"/>
    <property type="evidence" value="ECO:0007669"/>
    <property type="project" value="InterPro"/>
</dbReference>
<proteinExistence type="predicted"/>
<feature type="compositionally biased region" description="Basic and acidic residues" evidence="1">
    <location>
        <begin position="97"/>
        <end position="122"/>
    </location>
</feature>
<sequence length="802" mass="88765">MGDTLTRRATESVITRESYRGHQGNVAAGAVNSTQSNERTVILGKKLETQATKEQERDRSGVVKLKPEEKMFDSKEKASEERNLRWEELTKLDARERESQHLRNEAKGKETLTGRSRKEREVPISLEVSRGSKSEVSTIHLQSSGRKDSANSREREVKTKETKFHLDGKDTAGSLQSDSTTETIAENIVTTILKQFTQSPGAEENVSSLPDTKVTYLDRKEFPGDRKTKTEIVMESKLTEDVDVSDEAGLDYLLSKDVKEVGLKGKSTETVIGEMINLGLKGREGRAKVVNVEIVEEPMSYVGGGKVEFSTPFQVEEVDDVSPSPKGFIEEEEGEGETHMAFSMHQRQRTNQPQVNVPHVEEVTEAGDSEGEQSYFVSTPDEYPGGHDREDDGSVYGQIHIEEESTIRYSWQDEIAQGTWRRKARGDTGEEKHMKVLEVPSASLGGAFGSAHVKEEASGELHAEPTIIEKEIKIPHEFHTSIKGVFSSEPRHQLVEVIGQLEETLPERMKEELSALTRQSQGEPGSVSVDVKKVQSSAGGSVTLMAEVNLSQTVDADQLDLEELSRDEAGEIEKAVESVVRESLTKRSSPVPRSPDREDGEEAPAGGFLFKRWATRELYSPSGEKDDTDRVFHSSDQRVTQGPVSATVEVTSPTGFVQSHVLEDVSQSVRHVKLGPTEMWRTEQVSYGGPTSPVVEMGVSDTRAIRSWTRDTGSEVEAHSVSHHGGWRVAHSRDEQSASTSSQASAGDAHQARGEKGTEQAGFDKTVQLQRMVDQRSVASDEKKVALLYLDNEEEEEGEGWF</sequence>
<dbReference type="PANTHER" id="PTHR47136">
    <property type="entry name" value="SYNEMIN"/>
    <property type="match status" value="1"/>
</dbReference>
<accession>A6JBU2</accession>
<dbReference type="GO" id="GO:0045104">
    <property type="term" value="P:intermediate filament cytoskeleton organization"/>
    <property type="evidence" value="ECO:0007669"/>
    <property type="project" value="InterPro"/>
</dbReference>
<name>A6JBU2_RAT</name>
<evidence type="ECO:0000313" key="3">
    <source>
        <dbReference type="Proteomes" id="UP000234681"/>
    </source>
</evidence>
<evidence type="ECO:0000256" key="1">
    <source>
        <dbReference type="SAM" id="MobiDB-lite"/>
    </source>
</evidence>
<protein>
    <submittedName>
        <fullName evidence="2">RCG24674, isoform CRA_d</fullName>
    </submittedName>
</protein>
<feature type="compositionally biased region" description="Basic and acidic residues" evidence="1">
    <location>
        <begin position="45"/>
        <end position="82"/>
    </location>
</feature>
<gene>
    <name evidence="2" type="ORF">rCG_24674</name>
</gene>
<dbReference type="EMBL" id="CH473980">
    <property type="protein sequence ID" value="EDM08466.1"/>
    <property type="molecule type" value="Genomic_DNA"/>
</dbReference>
<dbReference type="GO" id="GO:0008307">
    <property type="term" value="F:structural constituent of muscle"/>
    <property type="evidence" value="ECO:0007669"/>
    <property type="project" value="InterPro"/>
</dbReference>
<dbReference type="AlphaFoldDB" id="A6JBU2"/>
<reference evidence="3" key="1">
    <citation type="submission" date="2005-09" db="EMBL/GenBank/DDBJ databases">
        <authorList>
            <person name="Mural R.J."/>
            <person name="Li P.W."/>
            <person name="Adams M.D."/>
            <person name="Amanatides P.G."/>
            <person name="Baden-Tillson H."/>
            <person name="Barnstead M."/>
            <person name="Chin S.H."/>
            <person name="Dew I."/>
            <person name="Evans C.A."/>
            <person name="Ferriera S."/>
            <person name="Flanigan M."/>
            <person name="Fosler C."/>
            <person name="Glodek A."/>
            <person name="Gu Z."/>
            <person name="Holt R.A."/>
            <person name="Jennings D."/>
            <person name="Kraft C.L."/>
            <person name="Lu F."/>
            <person name="Nguyen T."/>
            <person name="Nusskern D.R."/>
            <person name="Pfannkoch C.M."/>
            <person name="Sitter C."/>
            <person name="Sutton G.G."/>
            <person name="Venter J.C."/>
            <person name="Wang Z."/>
            <person name="Woodage T."/>
            <person name="Zheng X.H."/>
            <person name="Zhong F."/>
        </authorList>
    </citation>
    <scope>NUCLEOTIDE SEQUENCE [LARGE SCALE GENOMIC DNA]</scope>
    <source>
        <strain>BN</strain>
        <strain evidence="3">Sprague-Dawley</strain>
    </source>
</reference>
<feature type="compositionally biased region" description="Basic and acidic residues" evidence="1">
    <location>
        <begin position="1"/>
        <end position="10"/>
    </location>
</feature>
<feature type="region of interest" description="Disordered" evidence="1">
    <location>
        <begin position="97"/>
        <end position="160"/>
    </location>
</feature>
<dbReference type="InterPro" id="IPR030634">
    <property type="entry name" value="SYNM"/>
</dbReference>
<feature type="compositionally biased region" description="Polar residues" evidence="1">
    <location>
        <begin position="134"/>
        <end position="144"/>
    </location>
</feature>
<organism evidence="2 3">
    <name type="scientific">Rattus norvegicus</name>
    <name type="common">Rat</name>
    <dbReference type="NCBI Taxonomy" id="10116"/>
    <lineage>
        <taxon>Eukaryota</taxon>
        <taxon>Metazoa</taxon>
        <taxon>Chordata</taxon>
        <taxon>Craniata</taxon>
        <taxon>Vertebrata</taxon>
        <taxon>Euteleostomi</taxon>
        <taxon>Mammalia</taxon>
        <taxon>Eutheria</taxon>
        <taxon>Euarchontoglires</taxon>
        <taxon>Glires</taxon>
        <taxon>Rodentia</taxon>
        <taxon>Myomorpha</taxon>
        <taxon>Muroidea</taxon>
        <taxon>Muridae</taxon>
        <taxon>Murinae</taxon>
        <taxon>Rattus</taxon>
    </lineage>
</organism>
<dbReference type="GO" id="GO:0005882">
    <property type="term" value="C:intermediate filament"/>
    <property type="evidence" value="ECO:0007669"/>
    <property type="project" value="InterPro"/>
</dbReference>
<evidence type="ECO:0000313" key="2">
    <source>
        <dbReference type="EMBL" id="EDM08466.1"/>
    </source>
</evidence>
<dbReference type="PANTHER" id="PTHR47136:SF1">
    <property type="entry name" value="SYNEMIN"/>
    <property type="match status" value="1"/>
</dbReference>
<dbReference type="Proteomes" id="UP000234681">
    <property type="component" value="Chromosome 1"/>
</dbReference>
<feature type="region of interest" description="Disordered" evidence="1">
    <location>
        <begin position="714"/>
        <end position="766"/>
    </location>
</feature>